<dbReference type="PANTHER" id="PTHR42734">
    <property type="entry name" value="METAL TRANSPORT SYSTEM ATP-BINDING PROTEIN TM_0124-RELATED"/>
    <property type="match status" value="1"/>
</dbReference>
<dbReference type="PANTHER" id="PTHR42734:SF17">
    <property type="entry name" value="METAL TRANSPORT SYSTEM ATP-BINDING PROTEIN TM_0124-RELATED"/>
    <property type="match status" value="1"/>
</dbReference>
<evidence type="ECO:0000313" key="7">
    <source>
        <dbReference type="Proteomes" id="UP001321526"/>
    </source>
</evidence>
<dbReference type="InterPro" id="IPR027417">
    <property type="entry name" value="P-loop_NTPase"/>
</dbReference>
<dbReference type="Pfam" id="PF00005">
    <property type="entry name" value="ABC_tran"/>
    <property type="match status" value="1"/>
</dbReference>
<dbReference type="SMART" id="SM00382">
    <property type="entry name" value="AAA"/>
    <property type="match status" value="1"/>
</dbReference>
<comment type="similarity">
    <text evidence="1">Belongs to the ABC transporter superfamily.</text>
</comment>
<name>A0ABY8FEW6_9GAMM</name>
<accession>A0ABY8FEW6</accession>
<dbReference type="InterPro" id="IPR017871">
    <property type="entry name" value="ABC_transporter-like_CS"/>
</dbReference>
<keyword evidence="7" id="KW-1185">Reference proteome</keyword>
<dbReference type="PROSITE" id="PS50893">
    <property type="entry name" value="ABC_TRANSPORTER_2"/>
    <property type="match status" value="1"/>
</dbReference>
<sequence>MARTTPPGRCVSSMPSMRRWTRPRLTPSVAEAASASPATIEARGLAAGKGAALAFKHVSFQIAPGSFTALVGPNGAGKTTLFEAILGLIPPRHGEIQVLGETPRRMRRQVAYVPQALALAHDDALIGREFVSAAFQAHRLGLPLPDARRRARAAVEAALETVGASDLASRRLSTLSGGQRQRLLIAQALVNRPRLVLLDEPLSQLDPAARDWIVAVAADLTQRGIAVIFSTHDINPVLRVCDRVLYLAQGRGRIGSVDEIICDETLSELYATPVRVIRDGGRRFVFADAPVSDVG</sequence>
<evidence type="ECO:0000256" key="3">
    <source>
        <dbReference type="ARBA" id="ARBA00022741"/>
    </source>
</evidence>
<dbReference type="PROSITE" id="PS00211">
    <property type="entry name" value="ABC_TRANSPORTER_1"/>
    <property type="match status" value="1"/>
</dbReference>
<evidence type="ECO:0000256" key="2">
    <source>
        <dbReference type="ARBA" id="ARBA00022448"/>
    </source>
</evidence>
<protein>
    <submittedName>
        <fullName evidence="6">ATP-binding cassette domain-containing protein</fullName>
    </submittedName>
</protein>
<proteinExistence type="inferred from homology"/>
<dbReference type="Gene3D" id="3.40.50.300">
    <property type="entry name" value="P-loop containing nucleotide triphosphate hydrolases"/>
    <property type="match status" value="1"/>
</dbReference>
<gene>
    <name evidence="6" type="ORF">EVC62_06605</name>
</gene>
<keyword evidence="3" id="KW-0547">Nucleotide-binding</keyword>
<dbReference type="InterPro" id="IPR050153">
    <property type="entry name" value="Metal_Ion_Import_ABC"/>
</dbReference>
<evidence type="ECO:0000313" key="6">
    <source>
        <dbReference type="EMBL" id="WFF41197.1"/>
    </source>
</evidence>
<evidence type="ECO:0000256" key="1">
    <source>
        <dbReference type="ARBA" id="ARBA00005417"/>
    </source>
</evidence>
<dbReference type="SUPFAM" id="SSF52540">
    <property type="entry name" value="P-loop containing nucleoside triphosphate hydrolases"/>
    <property type="match status" value="1"/>
</dbReference>
<dbReference type="EMBL" id="CP035631">
    <property type="protein sequence ID" value="WFF41197.1"/>
    <property type="molecule type" value="Genomic_DNA"/>
</dbReference>
<feature type="domain" description="ABC transporter" evidence="5">
    <location>
        <begin position="40"/>
        <end position="274"/>
    </location>
</feature>
<dbReference type="GO" id="GO:0005524">
    <property type="term" value="F:ATP binding"/>
    <property type="evidence" value="ECO:0007669"/>
    <property type="project" value="UniProtKB-KW"/>
</dbReference>
<keyword evidence="4 6" id="KW-0067">ATP-binding</keyword>
<dbReference type="InterPro" id="IPR003439">
    <property type="entry name" value="ABC_transporter-like_ATP-bd"/>
</dbReference>
<keyword evidence="2" id="KW-0813">Transport</keyword>
<evidence type="ECO:0000259" key="5">
    <source>
        <dbReference type="PROSITE" id="PS50893"/>
    </source>
</evidence>
<evidence type="ECO:0000256" key="4">
    <source>
        <dbReference type="ARBA" id="ARBA00022840"/>
    </source>
</evidence>
<organism evidence="6 7">
    <name type="scientific">Salinicola endophyticus</name>
    <dbReference type="NCBI Taxonomy" id="1949083"/>
    <lineage>
        <taxon>Bacteria</taxon>
        <taxon>Pseudomonadati</taxon>
        <taxon>Pseudomonadota</taxon>
        <taxon>Gammaproteobacteria</taxon>
        <taxon>Oceanospirillales</taxon>
        <taxon>Halomonadaceae</taxon>
        <taxon>Salinicola</taxon>
    </lineage>
</organism>
<reference evidence="6 7" key="1">
    <citation type="submission" date="2019-01" db="EMBL/GenBank/DDBJ databases">
        <title>Genome sequence of Salinicola endophyticus REST5.</title>
        <authorList>
            <person name="Nascimento F.X."/>
        </authorList>
    </citation>
    <scope>NUCLEOTIDE SEQUENCE [LARGE SCALE GENOMIC DNA]</scope>
    <source>
        <strain evidence="6 7">REST5</strain>
    </source>
</reference>
<dbReference type="InterPro" id="IPR003593">
    <property type="entry name" value="AAA+_ATPase"/>
</dbReference>
<dbReference type="Proteomes" id="UP001321526">
    <property type="component" value="Chromosome"/>
</dbReference>